<dbReference type="AlphaFoldDB" id="A0A0K2V2J0"/>
<evidence type="ECO:0000313" key="1">
    <source>
        <dbReference type="EMBL" id="CDW44520.1"/>
    </source>
</evidence>
<reference evidence="1" key="1">
    <citation type="submission" date="2014-05" db="EMBL/GenBank/DDBJ databases">
        <authorList>
            <person name="Chronopoulou M."/>
        </authorList>
    </citation>
    <scope>NUCLEOTIDE SEQUENCE</scope>
    <source>
        <tissue evidence="1">Whole organism</tissue>
    </source>
</reference>
<sequence length="44" mass="5153">YQWRVLPYLGVKTTVPFSSILHISPKTYKVLSLLTSLNFLSFFF</sequence>
<protein>
    <submittedName>
        <fullName evidence="1">Uncharacterized protein</fullName>
    </submittedName>
</protein>
<dbReference type="EMBL" id="HACA01027159">
    <property type="protein sequence ID" value="CDW44520.1"/>
    <property type="molecule type" value="Transcribed_RNA"/>
</dbReference>
<name>A0A0K2V2J0_LEPSM</name>
<proteinExistence type="predicted"/>
<accession>A0A0K2V2J0</accession>
<feature type="non-terminal residue" evidence="1">
    <location>
        <position position="1"/>
    </location>
</feature>
<organism evidence="1">
    <name type="scientific">Lepeophtheirus salmonis</name>
    <name type="common">Salmon louse</name>
    <name type="synonym">Caligus salmonis</name>
    <dbReference type="NCBI Taxonomy" id="72036"/>
    <lineage>
        <taxon>Eukaryota</taxon>
        <taxon>Metazoa</taxon>
        <taxon>Ecdysozoa</taxon>
        <taxon>Arthropoda</taxon>
        <taxon>Crustacea</taxon>
        <taxon>Multicrustacea</taxon>
        <taxon>Hexanauplia</taxon>
        <taxon>Copepoda</taxon>
        <taxon>Siphonostomatoida</taxon>
        <taxon>Caligidae</taxon>
        <taxon>Lepeophtheirus</taxon>
    </lineage>
</organism>